<keyword evidence="2 5" id="KW-0238">DNA-binding</keyword>
<accession>A0A5C4Y966</accession>
<dbReference type="SUPFAM" id="SSF46785">
    <property type="entry name" value="Winged helix' DNA-binding domain"/>
    <property type="match status" value="1"/>
</dbReference>
<evidence type="ECO:0000313" key="6">
    <source>
        <dbReference type="EMBL" id="TNM72330.1"/>
    </source>
</evidence>
<dbReference type="SUPFAM" id="SSF48008">
    <property type="entry name" value="GntR ligand-binding domain-like"/>
    <property type="match status" value="1"/>
</dbReference>
<dbReference type="Gene3D" id="1.10.10.10">
    <property type="entry name" value="Winged helix-like DNA-binding domain superfamily/Winged helix DNA-binding domain"/>
    <property type="match status" value="1"/>
</dbReference>
<keyword evidence="1" id="KW-0805">Transcription regulation</keyword>
<sequence length="224" mass="25453">MTLTELAQSRLGQRQNTPDLIVEVLREAIGRGLLQPGQPLSQAELAHEFGVSTIPVREALRRLEADGLVALRYNRGAFVTELSAREVRELYEIRIPLETLALRLAMPHFTGKQLEKLEGILLELDTVVEGSRWAELDRGFHVALYEPCQRSRLLDLIGKLRANTELYHSTLTAVAHQYPECQADHREVLRQCERRDAKGATRALEHHLWQAGERVAQAIEQRTL</sequence>
<evidence type="ECO:0000256" key="2">
    <source>
        <dbReference type="ARBA" id="ARBA00023125"/>
    </source>
</evidence>
<dbReference type="Pfam" id="PF00392">
    <property type="entry name" value="GntR"/>
    <property type="match status" value="1"/>
</dbReference>
<feature type="domain" description="HTH gntR-type" evidence="4">
    <location>
        <begin position="15"/>
        <end position="82"/>
    </location>
</feature>
<dbReference type="PANTHER" id="PTHR43537:SF41">
    <property type="entry name" value="TRANSCRIPTIONAL REGULATORY PROTEIN"/>
    <property type="match status" value="1"/>
</dbReference>
<reference evidence="5 8" key="2">
    <citation type="submission" date="2020-08" db="EMBL/GenBank/DDBJ databases">
        <title>Genomic Encyclopedia of Type Strains, Phase IV (KMG-IV): sequencing the most valuable type-strain genomes for metagenomic binning, comparative biology and taxonomic classification.</title>
        <authorList>
            <person name="Goeker M."/>
        </authorList>
    </citation>
    <scope>NUCLEOTIDE SEQUENCE [LARGE SCALE GENOMIC DNA]</scope>
    <source>
        <strain evidence="5 8">DSM 12027</strain>
    </source>
</reference>
<proteinExistence type="predicted"/>
<protein>
    <submittedName>
        <fullName evidence="5 6">GntR family transcriptional regulator</fullName>
    </submittedName>
</protein>
<dbReference type="PANTHER" id="PTHR43537">
    <property type="entry name" value="TRANSCRIPTIONAL REGULATOR, GNTR FAMILY"/>
    <property type="match status" value="1"/>
</dbReference>
<evidence type="ECO:0000259" key="4">
    <source>
        <dbReference type="PROSITE" id="PS50949"/>
    </source>
</evidence>
<evidence type="ECO:0000313" key="5">
    <source>
        <dbReference type="EMBL" id="MBB6015982.1"/>
    </source>
</evidence>
<reference evidence="6 7" key="1">
    <citation type="submission" date="2019-06" db="EMBL/GenBank/DDBJ databases">
        <title>Genome sequence of Deinococcus radiopugnans ATCC 19172.</title>
        <authorList>
            <person name="Maclea K.S."/>
            <person name="Maynard C.R."/>
        </authorList>
    </citation>
    <scope>NUCLEOTIDE SEQUENCE [LARGE SCALE GENOMIC DNA]</scope>
    <source>
        <strain evidence="6 7">ATCC 19172</strain>
    </source>
</reference>
<dbReference type="InterPro" id="IPR036388">
    <property type="entry name" value="WH-like_DNA-bd_sf"/>
</dbReference>
<evidence type="ECO:0000256" key="3">
    <source>
        <dbReference type="ARBA" id="ARBA00023163"/>
    </source>
</evidence>
<dbReference type="GO" id="GO:0003677">
    <property type="term" value="F:DNA binding"/>
    <property type="evidence" value="ECO:0007669"/>
    <property type="project" value="UniProtKB-KW"/>
</dbReference>
<keyword evidence="8" id="KW-1185">Reference proteome</keyword>
<comment type="caution">
    <text evidence="6">The sequence shown here is derived from an EMBL/GenBank/DDBJ whole genome shotgun (WGS) entry which is preliminary data.</text>
</comment>
<dbReference type="Pfam" id="PF07729">
    <property type="entry name" value="FCD"/>
    <property type="match status" value="1"/>
</dbReference>
<organism evidence="6 7">
    <name type="scientific">Deinococcus radiopugnans ATCC 19172</name>
    <dbReference type="NCBI Taxonomy" id="585398"/>
    <lineage>
        <taxon>Bacteria</taxon>
        <taxon>Thermotogati</taxon>
        <taxon>Deinococcota</taxon>
        <taxon>Deinococci</taxon>
        <taxon>Deinococcales</taxon>
        <taxon>Deinococcaceae</taxon>
        <taxon>Deinococcus</taxon>
    </lineage>
</organism>
<dbReference type="SMART" id="SM00895">
    <property type="entry name" value="FCD"/>
    <property type="match status" value="1"/>
</dbReference>
<dbReference type="InterPro" id="IPR000524">
    <property type="entry name" value="Tscrpt_reg_HTH_GntR"/>
</dbReference>
<dbReference type="EMBL" id="VDMO01000003">
    <property type="protein sequence ID" value="TNM72330.1"/>
    <property type="molecule type" value="Genomic_DNA"/>
</dbReference>
<dbReference type="CDD" id="cd07377">
    <property type="entry name" value="WHTH_GntR"/>
    <property type="match status" value="1"/>
</dbReference>
<dbReference type="Gene3D" id="1.20.120.530">
    <property type="entry name" value="GntR ligand-binding domain-like"/>
    <property type="match status" value="1"/>
</dbReference>
<dbReference type="PROSITE" id="PS50949">
    <property type="entry name" value="HTH_GNTR"/>
    <property type="match status" value="1"/>
</dbReference>
<dbReference type="EMBL" id="JACHEW010000004">
    <property type="protein sequence ID" value="MBB6015982.1"/>
    <property type="molecule type" value="Genomic_DNA"/>
</dbReference>
<dbReference type="InterPro" id="IPR011711">
    <property type="entry name" value="GntR_C"/>
</dbReference>
<dbReference type="SMART" id="SM00345">
    <property type="entry name" value="HTH_GNTR"/>
    <property type="match status" value="1"/>
</dbReference>
<dbReference type="RefSeq" id="WP_139400780.1">
    <property type="nucleotide sequence ID" value="NZ_JACHEW010000004.1"/>
</dbReference>
<evidence type="ECO:0000313" key="7">
    <source>
        <dbReference type="Proteomes" id="UP000313988"/>
    </source>
</evidence>
<dbReference type="AlphaFoldDB" id="A0A5C4Y966"/>
<gene>
    <name evidence="6" type="ORF">FHR04_03255</name>
    <name evidence="5" type="ORF">HNQ04_001214</name>
</gene>
<keyword evidence="3" id="KW-0804">Transcription</keyword>
<dbReference type="Proteomes" id="UP000629870">
    <property type="component" value="Unassembled WGS sequence"/>
</dbReference>
<evidence type="ECO:0000313" key="8">
    <source>
        <dbReference type="Proteomes" id="UP000629870"/>
    </source>
</evidence>
<dbReference type="OrthoDB" id="9781630at2"/>
<dbReference type="Proteomes" id="UP000313988">
    <property type="component" value="Unassembled WGS sequence"/>
</dbReference>
<dbReference type="GO" id="GO:0003700">
    <property type="term" value="F:DNA-binding transcription factor activity"/>
    <property type="evidence" value="ECO:0007669"/>
    <property type="project" value="InterPro"/>
</dbReference>
<dbReference type="InterPro" id="IPR036390">
    <property type="entry name" value="WH_DNA-bd_sf"/>
</dbReference>
<name>A0A5C4Y966_9DEIO</name>
<dbReference type="InterPro" id="IPR008920">
    <property type="entry name" value="TF_FadR/GntR_C"/>
</dbReference>
<evidence type="ECO:0000256" key="1">
    <source>
        <dbReference type="ARBA" id="ARBA00023015"/>
    </source>
</evidence>